<dbReference type="AlphaFoldDB" id="Q2K0G6"/>
<dbReference type="SUPFAM" id="SSF55874">
    <property type="entry name" value="ATPase domain of HSP90 chaperone/DNA topoisomerase II/histidine kinase"/>
    <property type="match status" value="1"/>
</dbReference>
<dbReference type="HOGENOM" id="CLU_000445_114_39_5"/>
<feature type="domain" description="PAS" evidence="7">
    <location>
        <begin position="334"/>
        <end position="404"/>
    </location>
</feature>
<evidence type="ECO:0000256" key="2">
    <source>
        <dbReference type="ARBA" id="ARBA00012438"/>
    </source>
</evidence>
<dbReference type="SMART" id="SM00086">
    <property type="entry name" value="PAC"/>
    <property type="match status" value="3"/>
</dbReference>
<dbReference type="PROSITE" id="PS50112">
    <property type="entry name" value="PAS"/>
    <property type="match status" value="3"/>
</dbReference>
<dbReference type="EMBL" id="CP000137">
    <property type="protein sequence ID" value="ABC93612.1"/>
    <property type="molecule type" value="Genomic_DNA"/>
</dbReference>
<gene>
    <name evidence="9" type="ordered locus">RHE_PE00175</name>
</gene>
<keyword evidence="9" id="KW-0614">Plasmid</keyword>
<feature type="domain" description="PAC" evidence="8">
    <location>
        <begin position="275"/>
        <end position="326"/>
    </location>
</feature>
<dbReference type="PROSITE" id="PS50113">
    <property type="entry name" value="PAC"/>
    <property type="match status" value="3"/>
</dbReference>
<dbReference type="InterPro" id="IPR001610">
    <property type="entry name" value="PAC"/>
</dbReference>
<dbReference type="EC" id="2.7.13.3" evidence="2"/>
<feature type="domain" description="PAC" evidence="8">
    <location>
        <begin position="407"/>
        <end position="459"/>
    </location>
</feature>
<dbReference type="SUPFAM" id="SSF47384">
    <property type="entry name" value="Homodimeric domain of signal transducing histidine kinase"/>
    <property type="match status" value="1"/>
</dbReference>
<evidence type="ECO:0000256" key="3">
    <source>
        <dbReference type="ARBA" id="ARBA00022553"/>
    </source>
</evidence>
<accession>Q2K0G6</accession>
<evidence type="ECO:0000259" key="7">
    <source>
        <dbReference type="PROSITE" id="PS50112"/>
    </source>
</evidence>
<dbReference type="FunFam" id="3.30.450.20:FF:000099">
    <property type="entry name" value="Sensory box sensor histidine kinase"/>
    <property type="match status" value="2"/>
</dbReference>
<evidence type="ECO:0000256" key="5">
    <source>
        <dbReference type="ARBA" id="ARBA00022777"/>
    </source>
</evidence>
<comment type="catalytic activity">
    <reaction evidence="1">
        <text>ATP + protein L-histidine = ADP + protein N-phospho-L-histidine.</text>
        <dbReference type="EC" id="2.7.13.3"/>
    </reaction>
</comment>
<feature type="domain" description="PAS" evidence="7">
    <location>
        <begin position="202"/>
        <end position="272"/>
    </location>
</feature>
<dbReference type="CDD" id="cd00130">
    <property type="entry name" value="PAS"/>
    <property type="match status" value="3"/>
</dbReference>
<dbReference type="InterPro" id="IPR003594">
    <property type="entry name" value="HATPase_dom"/>
</dbReference>
<dbReference type="Proteomes" id="UP000001936">
    <property type="component" value="Plasmid p42e"/>
</dbReference>
<keyword evidence="4" id="KW-0808">Transferase</keyword>
<dbReference type="InterPro" id="IPR036097">
    <property type="entry name" value="HisK_dim/P_sf"/>
</dbReference>
<dbReference type="InterPro" id="IPR005467">
    <property type="entry name" value="His_kinase_dom"/>
</dbReference>
<dbReference type="Gene3D" id="3.30.565.10">
    <property type="entry name" value="Histidine kinase-like ATPase, C-terminal domain"/>
    <property type="match status" value="1"/>
</dbReference>
<dbReference type="GO" id="GO:0000155">
    <property type="term" value="F:phosphorelay sensor kinase activity"/>
    <property type="evidence" value="ECO:0007669"/>
    <property type="project" value="InterPro"/>
</dbReference>
<dbReference type="PRINTS" id="PR00344">
    <property type="entry name" value="BCTRLSENSOR"/>
</dbReference>
<reference evidence="9 10" key="1">
    <citation type="journal article" date="2006" name="Proc. Natl. Acad. Sci. U.S.A.">
        <title>The partitioned Rhizobium etli genome: genetic and metabolic redundancy in seven interacting replicons.</title>
        <authorList>
            <person name="Gonzalez V."/>
            <person name="Santamaria R.I."/>
            <person name="Bustos P."/>
            <person name="Hernandez-Gonzalez I."/>
            <person name="Medrano-Soto A."/>
            <person name="Moreno-Hagelsieb G."/>
            <person name="Janga S.C."/>
            <person name="Ramirez M.A."/>
            <person name="Jimenez-Jacinto V."/>
            <person name="Collado-Vides J."/>
            <person name="Davila G."/>
        </authorList>
    </citation>
    <scope>NUCLEOTIDE SEQUENCE [LARGE SCALE GENOMIC DNA]</scope>
    <source>
        <strain evidence="10">ATCC 51251 / DSM 11541 / JCM 21823 / NBRC 15573 / CFN 42</strain>
    </source>
</reference>
<organism evidence="9 10">
    <name type="scientific">Rhizobium etli (strain ATCC 51251 / DSM 11541 / JCM 21823 / NBRC 15573 / CFN 42)</name>
    <dbReference type="NCBI Taxonomy" id="347834"/>
    <lineage>
        <taxon>Bacteria</taxon>
        <taxon>Pseudomonadati</taxon>
        <taxon>Pseudomonadota</taxon>
        <taxon>Alphaproteobacteria</taxon>
        <taxon>Hyphomicrobiales</taxon>
        <taxon>Rhizobiaceae</taxon>
        <taxon>Rhizobium/Agrobacterium group</taxon>
        <taxon>Rhizobium</taxon>
    </lineage>
</organism>
<dbReference type="PANTHER" id="PTHR43304:SF1">
    <property type="entry name" value="PAC DOMAIN-CONTAINING PROTEIN"/>
    <property type="match status" value="1"/>
</dbReference>
<dbReference type="Gene3D" id="1.10.287.130">
    <property type="match status" value="1"/>
</dbReference>
<dbReference type="PROSITE" id="PS50109">
    <property type="entry name" value="HIS_KIN"/>
    <property type="match status" value="1"/>
</dbReference>
<dbReference type="InterPro" id="IPR036890">
    <property type="entry name" value="HATPase_C_sf"/>
</dbReference>
<dbReference type="Pfam" id="PF02518">
    <property type="entry name" value="HATPase_c"/>
    <property type="match status" value="1"/>
</dbReference>
<dbReference type="InterPro" id="IPR003661">
    <property type="entry name" value="HisK_dim/P_dom"/>
</dbReference>
<dbReference type="InterPro" id="IPR013655">
    <property type="entry name" value="PAS_fold_3"/>
</dbReference>
<dbReference type="CDD" id="cd00082">
    <property type="entry name" value="HisKA"/>
    <property type="match status" value="1"/>
</dbReference>
<dbReference type="Pfam" id="PF08447">
    <property type="entry name" value="PAS_3"/>
    <property type="match status" value="3"/>
</dbReference>
<dbReference type="NCBIfam" id="TIGR00229">
    <property type="entry name" value="sensory_box"/>
    <property type="match status" value="3"/>
</dbReference>
<dbReference type="KEGG" id="ret:RHE_PE00175"/>
<name>Q2K0G6_RHIEC</name>
<dbReference type="InterPro" id="IPR000700">
    <property type="entry name" value="PAS-assoc_C"/>
</dbReference>
<dbReference type="Gene3D" id="3.30.450.20">
    <property type="entry name" value="PAS domain"/>
    <property type="match status" value="3"/>
</dbReference>
<dbReference type="InterPro" id="IPR000014">
    <property type="entry name" value="PAS"/>
</dbReference>
<dbReference type="SMART" id="SM00091">
    <property type="entry name" value="PAS"/>
    <property type="match status" value="3"/>
</dbReference>
<dbReference type="PANTHER" id="PTHR43304">
    <property type="entry name" value="PHYTOCHROME-LIKE PROTEIN CPH1"/>
    <property type="match status" value="1"/>
</dbReference>
<evidence type="ECO:0000259" key="6">
    <source>
        <dbReference type="PROSITE" id="PS50109"/>
    </source>
</evidence>
<evidence type="ECO:0000256" key="4">
    <source>
        <dbReference type="ARBA" id="ARBA00022679"/>
    </source>
</evidence>
<dbReference type="SMART" id="SM00387">
    <property type="entry name" value="HATPase_c"/>
    <property type="match status" value="1"/>
</dbReference>
<keyword evidence="10" id="KW-1185">Reference proteome</keyword>
<dbReference type="SMART" id="SM00388">
    <property type="entry name" value="HisKA"/>
    <property type="match status" value="1"/>
</dbReference>
<feature type="domain" description="Histidine kinase" evidence="6">
    <location>
        <begin position="479"/>
        <end position="695"/>
    </location>
</feature>
<dbReference type="SUPFAM" id="SSF55785">
    <property type="entry name" value="PYP-like sensor domain (PAS domain)"/>
    <property type="match status" value="3"/>
</dbReference>
<keyword evidence="5 9" id="KW-0418">Kinase</keyword>
<feature type="domain" description="PAC" evidence="8">
    <location>
        <begin position="142"/>
        <end position="194"/>
    </location>
</feature>
<dbReference type="InterPro" id="IPR035965">
    <property type="entry name" value="PAS-like_dom_sf"/>
</dbReference>
<keyword evidence="3" id="KW-0597">Phosphoprotein</keyword>
<protein>
    <recommendedName>
        <fullName evidence="2">histidine kinase</fullName>
        <ecNumber evidence="2">2.7.13.3</ecNumber>
    </recommendedName>
</protein>
<feature type="domain" description="PAS" evidence="7">
    <location>
        <begin position="69"/>
        <end position="139"/>
    </location>
</feature>
<proteinExistence type="predicted"/>
<geneLocation type="plasmid" evidence="9 10">
    <name>p42e</name>
</geneLocation>
<evidence type="ECO:0000256" key="1">
    <source>
        <dbReference type="ARBA" id="ARBA00000085"/>
    </source>
</evidence>
<sequence>MVRSRRVRDHSQLRSRFRTPRRWHCRRRPWYIDLSLRNPQKSRNYFPRTIMRLGLWAPSQLCTESVVDREPETDPIIDLIPAMVWSATSDGMLDFANQHFLDFIGAPLEQISGERFYGIFHPDDTSRLASEWHEIMASKNAREVEGRLRRADGHYRWCTLRQKPRFDSDGNVVRWYGVVLDIEDRKQAENALKETKTALAASEENLSLIINSLPVLVWSARPDGSADFVNQSWLDYAGRPADQILEWGFLDLYHPDDIPGMVAIWKRDLEHSDHTVLKGRIRGADGNYRWFYFSGRKLIDANGVVRWFGCNIDIEDLQAAENALRESETALRESEHKLSLIINTIPAMAWSCTPDGRLEYFNRNLIDYVGLPVEEIVGFGFYRMFHPDDVEPMRVAWDDIVATKKSRPVDARIRRADGEYRWFNLRQSPLLDRDGNVVRWYGVVVDIEDRKRAEESLRQSQSNLAHVTRMTATGELAVSIAHEVNQPLMAIVTNAGTCLRWLQPGHTDIEQARLAAERIVKDGHRAGDIIASIRAMAQKSPARMEQTDLKGALHHVLDLLRGELRHRDIELDLDLPQRSLEVIADRTQLQQVVLNLVMNSAEAMAASSGDRRIGIRCAEDEHQFVKVSVSDTGRGISSDALDRVFETFYSTKADGIGMGLSICRSIVEAHGGRIWASATDSQVGAVFTFTLPMAEVTAADDR</sequence>
<evidence type="ECO:0000313" key="9">
    <source>
        <dbReference type="EMBL" id="ABC93612.1"/>
    </source>
</evidence>
<evidence type="ECO:0000313" key="10">
    <source>
        <dbReference type="Proteomes" id="UP000001936"/>
    </source>
</evidence>
<evidence type="ECO:0000259" key="8">
    <source>
        <dbReference type="PROSITE" id="PS50113"/>
    </source>
</evidence>
<dbReference type="InterPro" id="IPR052162">
    <property type="entry name" value="Sensor_kinase/Photoreceptor"/>
</dbReference>
<dbReference type="InterPro" id="IPR004358">
    <property type="entry name" value="Sig_transdc_His_kin-like_C"/>
</dbReference>